<feature type="compositionally biased region" description="Low complexity" evidence="5">
    <location>
        <begin position="71"/>
        <end position="83"/>
    </location>
</feature>
<dbReference type="InterPro" id="IPR013517">
    <property type="entry name" value="FG-GAP"/>
</dbReference>
<keyword evidence="3" id="KW-0378">Hydrolase</keyword>
<dbReference type="SUPFAM" id="SSF69318">
    <property type="entry name" value="Integrin alpha N-terminal domain"/>
    <property type="match status" value="2"/>
</dbReference>
<dbReference type="EMBL" id="BAAAPE010000002">
    <property type="protein sequence ID" value="GAA2066334.1"/>
    <property type="molecule type" value="Genomic_DNA"/>
</dbReference>
<feature type="transmembrane region" description="Helical" evidence="6">
    <location>
        <begin position="35"/>
        <end position="54"/>
    </location>
</feature>
<dbReference type="SMART" id="SM00191">
    <property type="entry name" value="Int_alpha"/>
    <property type="match status" value="4"/>
</dbReference>
<reference evidence="8" key="1">
    <citation type="journal article" date="2019" name="Int. J. Syst. Evol. Microbiol.">
        <title>The Global Catalogue of Microorganisms (GCM) 10K type strain sequencing project: providing services to taxonomists for standard genome sequencing and annotation.</title>
        <authorList>
            <consortium name="The Broad Institute Genomics Platform"/>
            <consortium name="The Broad Institute Genome Sequencing Center for Infectious Disease"/>
            <person name="Wu L."/>
            <person name="Ma J."/>
        </authorList>
    </citation>
    <scope>NUCLEOTIDE SEQUENCE [LARGE SCALE GENOMIC DNA]</scope>
    <source>
        <strain evidence="8">JCM 15478</strain>
    </source>
</reference>
<feature type="compositionally biased region" description="Basic and acidic residues" evidence="5">
    <location>
        <begin position="411"/>
        <end position="421"/>
    </location>
</feature>
<evidence type="ECO:0000256" key="4">
    <source>
        <dbReference type="ARBA" id="ARBA00023180"/>
    </source>
</evidence>
<evidence type="ECO:0000256" key="5">
    <source>
        <dbReference type="SAM" id="MobiDB-lite"/>
    </source>
</evidence>
<keyword evidence="6" id="KW-1133">Transmembrane helix</keyword>
<feature type="compositionally biased region" description="Low complexity" evidence="5">
    <location>
        <begin position="401"/>
        <end position="410"/>
    </location>
</feature>
<evidence type="ECO:0000256" key="6">
    <source>
        <dbReference type="SAM" id="Phobius"/>
    </source>
</evidence>
<keyword evidence="1" id="KW-0732">Signal</keyword>
<feature type="compositionally biased region" description="Basic and acidic residues" evidence="5">
    <location>
        <begin position="1"/>
        <end position="22"/>
    </location>
</feature>
<dbReference type="RefSeq" id="WP_344524880.1">
    <property type="nucleotide sequence ID" value="NZ_BAAAPE010000002.1"/>
</dbReference>
<evidence type="ECO:0000256" key="2">
    <source>
        <dbReference type="ARBA" id="ARBA00022737"/>
    </source>
</evidence>
<keyword evidence="8" id="KW-1185">Reference proteome</keyword>
<dbReference type="PROSITE" id="PS51470">
    <property type="entry name" value="FG_GAP"/>
    <property type="match status" value="2"/>
</dbReference>
<feature type="region of interest" description="Disordered" evidence="5">
    <location>
        <begin position="336"/>
        <end position="490"/>
    </location>
</feature>
<feature type="region of interest" description="Disordered" evidence="5">
    <location>
        <begin position="1"/>
        <end position="33"/>
    </location>
</feature>
<keyword evidence="6" id="KW-0812">Transmembrane</keyword>
<organism evidence="7 8">
    <name type="scientific">Streptomyces albiaxialis</name>
    <dbReference type="NCBI Taxonomy" id="329523"/>
    <lineage>
        <taxon>Bacteria</taxon>
        <taxon>Bacillati</taxon>
        <taxon>Actinomycetota</taxon>
        <taxon>Actinomycetes</taxon>
        <taxon>Kitasatosporales</taxon>
        <taxon>Streptomycetaceae</taxon>
        <taxon>Streptomyces</taxon>
    </lineage>
</organism>
<dbReference type="PANTHER" id="PTHR23221:SF7">
    <property type="entry name" value="PHOSPHATIDYLINOSITOL-GLYCAN-SPECIFIC PHOSPHOLIPASE D"/>
    <property type="match status" value="1"/>
</dbReference>
<feature type="compositionally biased region" description="Basic and acidic residues" evidence="5">
    <location>
        <begin position="448"/>
        <end position="457"/>
    </location>
</feature>
<evidence type="ECO:0000256" key="3">
    <source>
        <dbReference type="ARBA" id="ARBA00022801"/>
    </source>
</evidence>
<proteinExistence type="predicted"/>
<feature type="compositionally biased region" description="Basic and acidic residues" evidence="5">
    <location>
        <begin position="516"/>
        <end position="527"/>
    </location>
</feature>
<feature type="region of interest" description="Disordered" evidence="5">
    <location>
        <begin position="60"/>
        <end position="89"/>
    </location>
</feature>
<feature type="region of interest" description="Disordered" evidence="5">
    <location>
        <begin position="269"/>
        <end position="305"/>
    </location>
</feature>
<dbReference type="Gene3D" id="2.130.10.130">
    <property type="entry name" value="Integrin alpha, N-terminal"/>
    <property type="match status" value="3"/>
</dbReference>
<dbReference type="Pfam" id="PF01839">
    <property type="entry name" value="FG-GAP"/>
    <property type="match status" value="2"/>
</dbReference>
<evidence type="ECO:0000313" key="7">
    <source>
        <dbReference type="EMBL" id="GAA2066334.1"/>
    </source>
</evidence>
<evidence type="ECO:0000313" key="8">
    <source>
        <dbReference type="Proteomes" id="UP001500016"/>
    </source>
</evidence>
<gene>
    <name evidence="7" type="ORF">GCM10009801_12610</name>
</gene>
<comment type="caution">
    <text evidence="7">The sequence shown here is derived from an EMBL/GenBank/DDBJ whole genome shotgun (WGS) entry which is preliminary data.</text>
</comment>
<sequence length="536" mass="54847">MQDPRDARDPDPRDPRDPREVTEPSPGGAASRRRLGLVAVALAVVVIAAVPLLWSSVGGDGAGSGPERRPGALTGPAGTAPAADFDNDGAQDVHTTGETGVDAVFVAYGAREKDERRRVRLDLDSPGVPGEEGKGVSFGERTAARDFDGDSYTDLAASVEGEGGKGGLPEDADGGLVVLWGSPKGLTSGAFIEDMPDDYLHTPLGHDPLVAGDMDGDGHSDLVVRVGSEHGLVKGPFRRDGSIGGTAEVPSPFPGTDSDDDIVTSFAADLDGDGSDDLVTSHTTEDDGMGNGKVRTGWMPGGADGLGAPETGLLPGIETATTGDVDKDGYTDVVLRRYPKGSSPDSAASGPVEVFPGSDKGPDPSRRTELDQDSPGVPGHKEEHSQFGSALDAGDADGDGYADIAAAAPAREAEKGKDDKSTNAVTVLHGGPEGLTGKGADTVGEPASSEKEGRENDETTTGTRFGSAFRLGDTDGDGHADLTVGAPRTGGFDGALWTFPARGGGWPQDLARVHRPRDFGDAGKAADDETLGAQVR</sequence>
<name>A0ABP5HDA2_9ACTN</name>
<dbReference type="Proteomes" id="UP001500016">
    <property type="component" value="Unassembled WGS sequence"/>
</dbReference>
<dbReference type="PANTHER" id="PTHR23221">
    <property type="entry name" value="GLYCOSYLPHOSPHATIDYLINOSITOL PHOSPHOLIPASE D"/>
    <property type="match status" value="1"/>
</dbReference>
<dbReference type="InterPro" id="IPR028994">
    <property type="entry name" value="Integrin_alpha_N"/>
</dbReference>
<protein>
    <submittedName>
        <fullName evidence="7">FG-GAP-like repeat-containing protein</fullName>
    </submittedName>
</protein>
<keyword evidence="4" id="KW-0325">Glycoprotein</keyword>
<evidence type="ECO:0000256" key="1">
    <source>
        <dbReference type="ARBA" id="ARBA00022729"/>
    </source>
</evidence>
<keyword evidence="6" id="KW-0472">Membrane</keyword>
<keyword evidence="2" id="KW-0677">Repeat</keyword>
<feature type="compositionally biased region" description="Basic and acidic residues" evidence="5">
    <location>
        <begin position="360"/>
        <end position="370"/>
    </location>
</feature>
<dbReference type="InterPro" id="IPR013519">
    <property type="entry name" value="Int_alpha_beta-p"/>
</dbReference>
<accession>A0ABP5HDA2</accession>
<feature type="region of interest" description="Disordered" evidence="5">
    <location>
        <begin position="504"/>
        <end position="536"/>
    </location>
</feature>